<name>A0A939TLN7_9MICO</name>
<protein>
    <submittedName>
        <fullName evidence="1">Uncharacterized protein</fullName>
    </submittedName>
</protein>
<organism evidence="1 2">
    <name type="scientific">Leucobacter tardus</name>
    <dbReference type="NCBI Taxonomy" id="501483"/>
    <lineage>
        <taxon>Bacteria</taxon>
        <taxon>Bacillati</taxon>
        <taxon>Actinomycetota</taxon>
        <taxon>Actinomycetes</taxon>
        <taxon>Micrococcales</taxon>
        <taxon>Microbacteriaceae</taxon>
        <taxon>Leucobacter</taxon>
    </lineage>
</organism>
<dbReference type="EMBL" id="JAGFBF010000001">
    <property type="protein sequence ID" value="MBO2988603.1"/>
    <property type="molecule type" value="Genomic_DNA"/>
</dbReference>
<keyword evidence="2" id="KW-1185">Reference proteome</keyword>
<evidence type="ECO:0000313" key="1">
    <source>
        <dbReference type="EMBL" id="MBO2988603.1"/>
    </source>
</evidence>
<reference evidence="1" key="1">
    <citation type="submission" date="2021-03" db="EMBL/GenBank/DDBJ databases">
        <title>Leucobacter chromiisoli sp. nov., isolated from chromium-containing soil of chemical plant.</title>
        <authorList>
            <person name="Xu Z."/>
        </authorList>
    </citation>
    <scope>NUCLEOTIDE SEQUENCE</scope>
    <source>
        <strain evidence="1">K 70/01</strain>
    </source>
</reference>
<comment type="caution">
    <text evidence="1">The sequence shown here is derived from an EMBL/GenBank/DDBJ whole genome shotgun (WGS) entry which is preliminary data.</text>
</comment>
<proteinExistence type="predicted"/>
<sequence length="137" mass="15223">MARLQVHADRLVIQLTRGEQVLAMHRGDLVIDRSRITSAIITDDPWVWLRGSRVIGSRILGRTAFGTWRHLSGKDFALLRKGRHAVVIDLDEASAAAAGDFDDHVRVIVSTEHAADLVRALRLEQPGEHGVFTTETL</sequence>
<accession>A0A939TLN7</accession>
<dbReference type="RefSeq" id="WP_208236079.1">
    <property type="nucleotide sequence ID" value="NZ_BAAAQU010000001.1"/>
</dbReference>
<gene>
    <name evidence="1" type="ORF">J4H85_01125</name>
</gene>
<dbReference type="AlphaFoldDB" id="A0A939TLN7"/>
<dbReference type="Proteomes" id="UP000668403">
    <property type="component" value="Unassembled WGS sequence"/>
</dbReference>
<evidence type="ECO:0000313" key="2">
    <source>
        <dbReference type="Proteomes" id="UP000668403"/>
    </source>
</evidence>